<dbReference type="Proteomes" id="UP000257039">
    <property type="component" value="Unassembled WGS sequence"/>
</dbReference>
<dbReference type="Gene3D" id="3.30.1490.230">
    <property type="match status" value="1"/>
</dbReference>
<keyword evidence="3" id="KW-1185">Reference proteome</keyword>
<dbReference type="InterPro" id="IPR053754">
    <property type="entry name" value="OligoMan_bind_ChitinaseAct_sf"/>
</dbReference>
<dbReference type="EMBL" id="NDXW01000001">
    <property type="protein sequence ID" value="RDH46718.1"/>
    <property type="molecule type" value="Genomic_DNA"/>
</dbReference>
<organism evidence="2 3">
    <name type="scientific">Zooshikella ganghwensis</name>
    <dbReference type="NCBI Taxonomy" id="202772"/>
    <lineage>
        <taxon>Bacteria</taxon>
        <taxon>Pseudomonadati</taxon>
        <taxon>Pseudomonadota</taxon>
        <taxon>Gammaproteobacteria</taxon>
        <taxon>Oceanospirillales</taxon>
        <taxon>Zooshikellaceae</taxon>
        <taxon>Zooshikella</taxon>
    </lineage>
</organism>
<gene>
    <name evidence="2" type="ORF">B9G39_11475</name>
</gene>
<protein>
    <recommendedName>
        <fullName evidence="1">Mannan-binding protein domain-containing protein</fullName>
    </recommendedName>
</protein>
<proteinExistence type="predicted"/>
<evidence type="ECO:0000313" key="2">
    <source>
        <dbReference type="EMBL" id="RDH46718.1"/>
    </source>
</evidence>
<name>A0A4P9VSS4_9GAMM</name>
<evidence type="ECO:0000259" key="1">
    <source>
        <dbReference type="Pfam" id="PF12151"/>
    </source>
</evidence>
<comment type="caution">
    <text evidence="2">The sequence shown here is derived from an EMBL/GenBank/DDBJ whole genome shotgun (WGS) entry which is preliminary data.</text>
</comment>
<reference evidence="2 3" key="1">
    <citation type="submission" date="2017-04" db="EMBL/GenBank/DDBJ databases">
        <title>Draft genome sequence of Zooshikella ganghwensis VG4 isolated from Red Sea sediments.</title>
        <authorList>
            <person name="Rehman Z."/>
            <person name="Alam I."/>
            <person name="Kamau A."/>
            <person name="Bajic V."/>
            <person name="Leiknes T."/>
        </authorList>
    </citation>
    <scope>NUCLEOTIDE SEQUENCE [LARGE SCALE GENOMIC DNA]</scope>
    <source>
        <strain evidence="2 3">VG4</strain>
    </source>
</reference>
<evidence type="ECO:0000313" key="3">
    <source>
        <dbReference type="Proteomes" id="UP000257039"/>
    </source>
</evidence>
<dbReference type="AlphaFoldDB" id="A0A4P9VSS4"/>
<dbReference type="Pfam" id="PF12151">
    <property type="entry name" value="MVL"/>
    <property type="match status" value="1"/>
</dbReference>
<feature type="domain" description="Mannan-binding protein" evidence="1">
    <location>
        <begin position="69"/>
        <end position="104"/>
    </location>
</feature>
<accession>A0A4P9VSS4</accession>
<sequence>MLDHFTDRGQIGIWQFHGRSNQQWRVVRQRVNDDFPFRYPEDRYPPPNRYQPRYSCNTYNINAGPIWDNRDAKYKCPRVCRQERGKWTGHWNTTQWGQASVCACKICD</sequence>
<dbReference type="InterPro" id="IPR021992">
    <property type="entry name" value="MVL"/>
</dbReference>